<name>A0A5Q0UEV2_9ARCH</name>
<accession>A0A5Q0UEV2</accession>
<evidence type="ECO:0000256" key="1">
    <source>
        <dbReference type="ARBA" id="ARBA00000971"/>
    </source>
</evidence>
<dbReference type="Proteomes" id="UP000377803">
    <property type="component" value="Chromosome"/>
</dbReference>
<dbReference type="PANTHER" id="PTHR47861:SF2">
    <property type="entry name" value="LONG-TYPE PEPTIDYL-PROLYL CIS-TRANS ISOMERASE"/>
    <property type="match status" value="1"/>
</dbReference>
<keyword evidence="9" id="KW-1185">Reference proteome</keyword>
<dbReference type="RefSeq" id="WP_153549751.1">
    <property type="nucleotide sequence ID" value="NZ_CP040089.1"/>
</dbReference>
<gene>
    <name evidence="8" type="primary">slyD</name>
    <name evidence="8" type="ORF">LC1Nh_0106</name>
</gene>
<comment type="catalytic activity">
    <reaction evidence="1 5 6">
        <text>[protein]-peptidylproline (omega=180) = [protein]-peptidylproline (omega=0)</text>
        <dbReference type="Rhea" id="RHEA:16237"/>
        <dbReference type="Rhea" id="RHEA-COMP:10747"/>
        <dbReference type="Rhea" id="RHEA-COMP:10748"/>
        <dbReference type="ChEBI" id="CHEBI:83833"/>
        <dbReference type="ChEBI" id="CHEBI:83834"/>
        <dbReference type="EC" id="5.2.1.8"/>
    </reaction>
</comment>
<evidence type="ECO:0000256" key="2">
    <source>
        <dbReference type="ARBA" id="ARBA00006577"/>
    </source>
</evidence>
<evidence type="ECO:0000313" key="8">
    <source>
        <dbReference type="EMBL" id="QGA80014.1"/>
    </source>
</evidence>
<sequence length="215" mass="24719">MENGELVLIDYVGKADGEIFDLSDEEKAEEHGINKQGKEFKPIPVLVGEDYVIEGLEEEIQDMEVGEEREVEIPAEKAYGKREADNMDTFPEKEFEKQGVQVNVGEQIQIGRRTGRVISKGSGRVRIDFNHPLAGKDLEYWVRVNEKVEDDEEKARKIFEYRLGHGEIEFDGNKATIVHKHEDDGHSHELPEEMKDGIREEITQFTSIEEVEFDE</sequence>
<dbReference type="InterPro" id="IPR001179">
    <property type="entry name" value="PPIase_FKBP_dom"/>
</dbReference>
<reference evidence="9" key="1">
    <citation type="submission" date="2019-05" db="EMBL/GenBank/DDBJ databases">
        <title>Candidatus Nanohalobium constans, a novel model system to study the DPANN nano-sized archaea: genomic and physiological characterization of a nanoarchaeon co-cultured with its chitinotrophic host.</title>
        <authorList>
            <person name="La Cono V."/>
            <person name="Arcadi E."/>
            <person name="Crisafi F."/>
            <person name="Denaro R."/>
            <person name="La Spada G."/>
            <person name="Messina E."/>
            <person name="Smedile F."/>
            <person name="Toshchakov S.V."/>
            <person name="Shevchenko M.A."/>
            <person name="Golyshin P.N."/>
            <person name="Golyshina O.V."/>
            <person name="Ferrer M."/>
            <person name="Rohde M."/>
            <person name="Mushegian A."/>
            <person name="Sorokin D.Y."/>
            <person name="Giuliano L."/>
            <person name="Yakimov M.M."/>
        </authorList>
    </citation>
    <scope>NUCLEOTIDE SEQUENCE [LARGE SCALE GENOMIC DNA]</scope>
    <source>
        <strain evidence="9">LC1Nh</strain>
    </source>
</reference>
<dbReference type="Pfam" id="PF22199">
    <property type="entry name" value="FKBP26_IF"/>
    <property type="match status" value="1"/>
</dbReference>
<comment type="similarity">
    <text evidence="2 6">Belongs to the FKBP-type PPIase family.</text>
</comment>
<evidence type="ECO:0000256" key="4">
    <source>
        <dbReference type="ARBA" id="ARBA00023235"/>
    </source>
</evidence>
<dbReference type="InterPro" id="IPR054016">
    <property type="entry name" value="FKBP26_IF"/>
</dbReference>
<evidence type="ECO:0000259" key="7">
    <source>
        <dbReference type="PROSITE" id="PS50059"/>
    </source>
</evidence>
<dbReference type="Gene3D" id="2.40.10.330">
    <property type="match status" value="1"/>
</dbReference>
<dbReference type="OrthoDB" id="8615at2157"/>
<dbReference type="SUPFAM" id="SSF54534">
    <property type="entry name" value="FKBP-like"/>
    <property type="match status" value="1"/>
</dbReference>
<dbReference type="GO" id="GO:0003755">
    <property type="term" value="F:peptidyl-prolyl cis-trans isomerase activity"/>
    <property type="evidence" value="ECO:0007669"/>
    <property type="project" value="UniProtKB-UniRule"/>
</dbReference>
<dbReference type="InterPro" id="IPR046357">
    <property type="entry name" value="PPIase_dom_sf"/>
</dbReference>
<protein>
    <recommendedName>
        <fullName evidence="6">Peptidyl-prolyl cis-trans isomerase</fullName>
        <ecNumber evidence="6">5.2.1.8</ecNumber>
    </recommendedName>
</protein>
<dbReference type="GeneID" id="42364486"/>
<proteinExistence type="inferred from homology"/>
<dbReference type="AlphaFoldDB" id="A0A5Q0UEV2"/>
<organism evidence="8 9">
    <name type="scientific">Candidatus Nanohalobium constans</name>
    <dbReference type="NCBI Taxonomy" id="2565781"/>
    <lineage>
        <taxon>Archaea</taxon>
        <taxon>Candidatus Nanohalarchaeota</taxon>
        <taxon>Candidatus Nanohalobia</taxon>
        <taxon>Candidatus Nanohalobiales</taxon>
        <taxon>Candidatus Nanohalobiaceae</taxon>
        <taxon>Candidatus Nanohalobium</taxon>
    </lineage>
</organism>
<evidence type="ECO:0000256" key="3">
    <source>
        <dbReference type="ARBA" id="ARBA00023110"/>
    </source>
</evidence>
<feature type="domain" description="PPIase FKBP-type" evidence="7">
    <location>
        <begin position="4"/>
        <end position="91"/>
    </location>
</feature>
<evidence type="ECO:0000256" key="5">
    <source>
        <dbReference type="PROSITE-ProRule" id="PRU00277"/>
    </source>
</evidence>
<evidence type="ECO:0000256" key="6">
    <source>
        <dbReference type="RuleBase" id="RU003915"/>
    </source>
</evidence>
<dbReference type="EC" id="5.2.1.8" evidence="6"/>
<dbReference type="Gene3D" id="3.10.50.40">
    <property type="match status" value="1"/>
</dbReference>
<keyword evidence="4 5" id="KW-0413">Isomerase</keyword>
<dbReference type="KEGG" id="ncon:LC1Nh_0106"/>
<keyword evidence="3 5" id="KW-0697">Rotamase</keyword>
<dbReference type="PANTHER" id="PTHR47861">
    <property type="entry name" value="FKBP-TYPE PEPTIDYL-PROLYL CIS-TRANS ISOMERASE SLYD"/>
    <property type="match status" value="1"/>
</dbReference>
<dbReference type="EMBL" id="CP040089">
    <property type="protein sequence ID" value="QGA80014.1"/>
    <property type="molecule type" value="Genomic_DNA"/>
</dbReference>
<dbReference type="Pfam" id="PF00254">
    <property type="entry name" value="FKBP_C"/>
    <property type="match status" value="1"/>
</dbReference>
<dbReference type="InterPro" id="IPR048261">
    <property type="entry name" value="SlpA/SlyD-like_ins_sf"/>
</dbReference>
<dbReference type="PROSITE" id="PS50059">
    <property type="entry name" value="FKBP_PPIASE"/>
    <property type="match status" value="1"/>
</dbReference>
<evidence type="ECO:0000313" key="9">
    <source>
        <dbReference type="Proteomes" id="UP000377803"/>
    </source>
</evidence>